<evidence type="ECO:0000313" key="2">
    <source>
        <dbReference type="EMBL" id="KWX73712.1"/>
    </source>
</evidence>
<gene>
    <name evidence="2" type="ORF">AMQ84_21825</name>
</gene>
<reference evidence="2 3" key="1">
    <citation type="submission" date="2015-08" db="EMBL/GenBank/DDBJ databases">
        <title>Genomes of Paenibacillus riograndensis.</title>
        <authorList>
            <person name="Sant'Anna F.H."/>
            <person name="Souza R."/>
            <person name="Ambrosini A."/>
            <person name="Bach E."/>
            <person name="Fernandes G."/>
            <person name="Balsanelli E."/>
            <person name="Baura V.A."/>
            <person name="Pedrosa F.O."/>
            <person name="Souza E.M."/>
            <person name="Passaglia L."/>
        </authorList>
    </citation>
    <scope>NUCLEOTIDE SEQUENCE [LARGE SCALE GENOMIC DNA]</scope>
    <source>
        <strain evidence="2 3">CAS34</strain>
    </source>
</reference>
<name>A0A132TQT9_9BACL</name>
<protein>
    <submittedName>
        <fullName evidence="2">Uncharacterized protein</fullName>
    </submittedName>
</protein>
<proteinExistence type="predicted"/>
<keyword evidence="3" id="KW-1185">Reference proteome</keyword>
<dbReference type="Proteomes" id="UP000070475">
    <property type="component" value="Unassembled WGS sequence"/>
</dbReference>
<dbReference type="PATRIC" id="fig|483937.3.peg.6861"/>
<accession>A0A132TQT9</accession>
<evidence type="ECO:0000256" key="1">
    <source>
        <dbReference type="SAM" id="MobiDB-lite"/>
    </source>
</evidence>
<dbReference type="AlphaFoldDB" id="A0A132TQT9"/>
<feature type="region of interest" description="Disordered" evidence="1">
    <location>
        <begin position="1"/>
        <end position="23"/>
    </location>
</feature>
<organism evidence="2 3">
    <name type="scientific">Paenibacillus riograndensis</name>
    <dbReference type="NCBI Taxonomy" id="483937"/>
    <lineage>
        <taxon>Bacteria</taxon>
        <taxon>Bacillati</taxon>
        <taxon>Bacillota</taxon>
        <taxon>Bacilli</taxon>
        <taxon>Bacillales</taxon>
        <taxon>Paenibacillaceae</taxon>
        <taxon>Paenibacillus</taxon>
        <taxon>Paenibacillus sonchi group</taxon>
    </lineage>
</organism>
<sequence length="63" mass="7049">MPLPHIQNKSGRTPSPEPFRLTSRPSALQMRGPKFGFRGSSNPPDIQTALHLRSITLYIQASY</sequence>
<evidence type="ECO:0000313" key="3">
    <source>
        <dbReference type="Proteomes" id="UP000070475"/>
    </source>
</evidence>
<comment type="caution">
    <text evidence="2">The sequence shown here is derived from an EMBL/GenBank/DDBJ whole genome shotgun (WGS) entry which is preliminary data.</text>
</comment>
<dbReference type="EMBL" id="LIRB01000141">
    <property type="protein sequence ID" value="KWX73712.1"/>
    <property type="molecule type" value="Genomic_DNA"/>
</dbReference>